<evidence type="ECO:0000256" key="2">
    <source>
        <dbReference type="ARBA" id="ARBA00022821"/>
    </source>
</evidence>
<name>A0A7N2LV39_QUELO</name>
<dbReference type="Gramene" id="QL06p010958:mrna">
    <property type="protein sequence ID" value="QL06p010958:mrna"/>
    <property type="gene ID" value="QL06p010958"/>
</dbReference>
<reference evidence="5" key="2">
    <citation type="submission" date="2021-01" db="UniProtKB">
        <authorList>
            <consortium name="EnsemblPlants"/>
        </authorList>
    </citation>
    <scope>IDENTIFICATION</scope>
</reference>
<dbReference type="Pfam" id="PF00407">
    <property type="entry name" value="Bet_v_1"/>
    <property type="match status" value="2"/>
</dbReference>
<dbReference type="GO" id="GO:0005737">
    <property type="term" value="C:cytoplasm"/>
    <property type="evidence" value="ECO:0007669"/>
    <property type="project" value="TreeGrafter"/>
</dbReference>
<dbReference type="GO" id="GO:0005634">
    <property type="term" value="C:nucleus"/>
    <property type="evidence" value="ECO:0007669"/>
    <property type="project" value="TreeGrafter"/>
</dbReference>
<feature type="domain" description="Bet v I/Major latex protein" evidence="4">
    <location>
        <begin position="97"/>
        <end position="186"/>
    </location>
</feature>
<comment type="similarity">
    <text evidence="1">Belongs to the BetVI family.</text>
</comment>
<dbReference type="PRINTS" id="PR00634">
    <property type="entry name" value="BETALLERGEN"/>
</dbReference>
<dbReference type="GO" id="GO:0009738">
    <property type="term" value="P:abscisic acid-activated signaling pathway"/>
    <property type="evidence" value="ECO:0007669"/>
    <property type="project" value="InterPro"/>
</dbReference>
<organism evidence="5 6">
    <name type="scientific">Quercus lobata</name>
    <name type="common">Valley oak</name>
    <dbReference type="NCBI Taxonomy" id="97700"/>
    <lineage>
        <taxon>Eukaryota</taxon>
        <taxon>Viridiplantae</taxon>
        <taxon>Streptophyta</taxon>
        <taxon>Embryophyta</taxon>
        <taxon>Tracheophyta</taxon>
        <taxon>Spermatophyta</taxon>
        <taxon>Magnoliopsida</taxon>
        <taxon>eudicotyledons</taxon>
        <taxon>Gunneridae</taxon>
        <taxon>Pentapetalae</taxon>
        <taxon>rosids</taxon>
        <taxon>fabids</taxon>
        <taxon>Fagales</taxon>
        <taxon>Fagaceae</taxon>
        <taxon>Quercus</taxon>
    </lineage>
</organism>
<dbReference type="OMA" id="VRHRINE"/>
<dbReference type="InterPro" id="IPR000916">
    <property type="entry name" value="Bet_v_I/MLP"/>
</dbReference>
<evidence type="ECO:0000313" key="5">
    <source>
        <dbReference type="EnsemblPlants" id="QL06p010958:mrna"/>
    </source>
</evidence>
<dbReference type="CDD" id="cd07816">
    <property type="entry name" value="Bet_v1-like"/>
    <property type="match status" value="1"/>
</dbReference>
<dbReference type="GO" id="GO:0038023">
    <property type="term" value="F:signaling receptor activity"/>
    <property type="evidence" value="ECO:0007669"/>
    <property type="project" value="InterPro"/>
</dbReference>
<dbReference type="PANTHER" id="PTHR31213">
    <property type="entry name" value="OS08G0374000 PROTEIN-RELATED"/>
    <property type="match status" value="1"/>
</dbReference>
<dbReference type="InterPro" id="IPR023393">
    <property type="entry name" value="START-like_dom_sf"/>
</dbReference>
<reference evidence="5 6" key="1">
    <citation type="journal article" date="2016" name="G3 (Bethesda)">
        <title>First Draft Assembly and Annotation of the Genome of a California Endemic Oak Quercus lobata Nee (Fagaceae).</title>
        <authorList>
            <person name="Sork V.L."/>
            <person name="Fitz-Gibbon S.T."/>
            <person name="Puiu D."/>
            <person name="Crepeau M."/>
            <person name="Gugger P.F."/>
            <person name="Sherman R."/>
            <person name="Stevens K."/>
            <person name="Langley C.H."/>
            <person name="Pellegrini M."/>
            <person name="Salzberg S.L."/>
        </authorList>
    </citation>
    <scope>NUCLEOTIDE SEQUENCE [LARGE SCALE GENOMIC DNA]</scope>
    <source>
        <strain evidence="5 6">cv. SW786</strain>
    </source>
</reference>
<dbReference type="GO" id="GO:0006952">
    <property type="term" value="P:defense response"/>
    <property type="evidence" value="ECO:0007669"/>
    <property type="project" value="UniProtKB-KW"/>
</dbReference>
<keyword evidence="3" id="KW-0568">Pathogenesis-related protein</keyword>
<dbReference type="InParanoid" id="A0A7N2LV39"/>
<evidence type="ECO:0000256" key="1">
    <source>
        <dbReference type="ARBA" id="ARBA00009744"/>
    </source>
</evidence>
<evidence type="ECO:0000259" key="4">
    <source>
        <dbReference type="Pfam" id="PF00407"/>
    </source>
</evidence>
<feature type="domain" description="Bet v I/Major latex protein" evidence="4">
    <location>
        <begin position="2"/>
        <end position="61"/>
    </location>
</feature>
<dbReference type="PANTHER" id="PTHR31213:SF192">
    <property type="entry name" value="MAJOR ALLERGEN PRU AR 1-LIKE"/>
    <property type="match status" value="1"/>
</dbReference>
<dbReference type="AlphaFoldDB" id="A0A7N2LV39"/>
<dbReference type="FunFam" id="3.30.530.20:FF:000007">
    <property type="entry name" value="Major pollen allergen Bet v 1-A"/>
    <property type="match status" value="2"/>
</dbReference>
<protein>
    <recommendedName>
        <fullName evidence="4">Bet v I/Major latex protein domain-containing protein</fullName>
    </recommendedName>
</protein>
<keyword evidence="2" id="KW-0611">Plant defense</keyword>
<dbReference type="EMBL" id="LRBV02000006">
    <property type="status" value="NOT_ANNOTATED_CDS"/>
    <property type="molecule type" value="Genomic_DNA"/>
</dbReference>
<evidence type="ECO:0000256" key="3">
    <source>
        <dbReference type="ARBA" id="ARBA00023265"/>
    </source>
</evidence>
<sequence length="192" mass="20664">MGITSFTQEFTCPIAPSRMYKALILESNQLIPKLLPKFIKSVEVIQGDGGAGSIEQVNFTEATGVCGCGWWADSGVGVCGSVGVGFGSVGGGVASHFKYVKHRLDELDKDNFVCKYTMIEGDALGDKLESIAYEVKFEAASDGGCICKMISKYNTIGDFEIKEEEIKAGKDSAIGIYKVVEAYLLENPQVYA</sequence>
<evidence type="ECO:0000313" key="6">
    <source>
        <dbReference type="Proteomes" id="UP000594261"/>
    </source>
</evidence>
<dbReference type="InterPro" id="IPR050279">
    <property type="entry name" value="Plant_def-hormone_signal"/>
</dbReference>
<dbReference type="Proteomes" id="UP000594261">
    <property type="component" value="Chromosome 6"/>
</dbReference>
<accession>A0A7N2LV39</accession>
<dbReference type="EnsemblPlants" id="QL06p010958:mrna">
    <property type="protein sequence ID" value="QL06p010958:mrna"/>
    <property type="gene ID" value="QL06p010958"/>
</dbReference>
<dbReference type="Gene3D" id="3.30.530.20">
    <property type="match status" value="1"/>
</dbReference>
<proteinExistence type="inferred from homology"/>
<dbReference type="PROSITE" id="PS00451">
    <property type="entry name" value="PATHOGENESIS_BETVI"/>
    <property type="match status" value="1"/>
</dbReference>
<dbReference type="GO" id="GO:0010427">
    <property type="term" value="F:abscisic acid binding"/>
    <property type="evidence" value="ECO:0007669"/>
    <property type="project" value="InterPro"/>
</dbReference>
<dbReference type="SUPFAM" id="SSF55961">
    <property type="entry name" value="Bet v1-like"/>
    <property type="match status" value="1"/>
</dbReference>
<dbReference type="InterPro" id="IPR024949">
    <property type="entry name" value="Bet_v_I_allergen"/>
</dbReference>
<dbReference type="GO" id="GO:0004864">
    <property type="term" value="F:protein phosphatase inhibitor activity"/>
    <property type="evidence" value="ECO:0007669"/>
    <property type="project" value="InterPro"/>
</dbReference>
<keyword evidence="6" id="KW-1185">Reference proteome</keyword>